<feature type="chain" id="PRO_5027040772" description="Lipoprotein" evidence="1">
    <location>
        <begin position="19"/>
        <end position="110"/>
    </location>
</feature>
<reference evidence="2 3" key="1">
    <citation type="submission" date="2020-04" db="EMBL/GenBank/DDBJ databases">
        <authorList>
            <person name="De Canck E."/>
        </authorList>
    </citation>
    <scope>NUCLEOTIDE SEQUENCE [LARGE SCALE GENOMIC DNA]</scope>
    <source>
        <strain evidence="2 3">LMG 24238</strain>
    </source>
</reference>
<evidence type="ECO:0008006" key="4">
    <source>
        <dbReference type="Google" id="ProtNLM"/>
    </source>
</evidence>
<gene>
    <name evidence="2" type="ORF">LMG24238_06877</name>
</gene>
<keyword evidence="3" id="KW-1185">Reference proteome</keyword>
<evidence type="ECO:0000256" key="1">
    <source>
        <dbReference type="SAM" id="SignalP"/>
    </source>
</evidence>
<dbReference type="RefSeq" id="WP_175054328.1">
    <property type="nucleotide sequence ID" value="NZ_CADIKC010000015.1"/>
</dbReference>
<sequence>MIRATLVALLCASTSGCASLWYAGMARYDIEPITNANGVATSCCVLKVWNGKQMATVDATFTRSAAGDYSISLRETDVQAFQGQATAAAAASDVAAAAASAAVTAIKTFK</sequence>
<evidence type="ECO:0000313" key="3">
    <source>
        <dbReference type="Proteomes" id="UP000494255"/>
    </source>
</evidence>
<dbReference type="AlphaFoldDB" id="A0A6J5CS18"/>
<dbReference type="PROSITE" id="PS51257">
    <property type="entry name" value="PROKAR_LIPOPROTEIN"/>
    <property type="match status" value="1"/>
</dbReference>
<dbReference type="EMBL" id="CADIKC010000015">
    <property type="protein sequence ID" value="CAB3742397.1"/>
    <property type="molecule type" value="Genomic_DNA"/>
</dbReference>
<keyword evidence="1" id="KW-0732">Signal</keyword>
<protein>
    <recommendedName>
        <fullName evidence="4">Lipoprotein</fullName>
    </recommendedName>
</protein>
<proteinExistence type="predicted"/>
<accession>A0A6J5CS18</accession>
<name>A0A6J5CS18_9BURK</name>
<evidence type="ECO:0000313" key="2">
    <source>
        <dbReference type="EMBL" id="CAB3742397.1"/>
    </source>
</evidence>
<organism evidence="2 3">
    <name type="scientific">Paraburkholderia sediminicola</name>
    <dbReference type="NCBI Taxonomy" id="458836"/>
    <lineage>
        <taxon>Bacteria</taxon>
        <taxon>Pseudomonadati</taxon>
        <taxon>Pseudomonadota</taxon>
        <taxon>Betaproteobacteria</taxon>
        <taxon>Burkholderiales</taxon>
        <taxon>Burkholderiaceae</taxon>
        <taxon>Paraburkholderia</taxon>
    </lineage>
</organism>
<dbReference type="GeneID" id="97045445"/>
<feature type="signal peptide" evidence="1">
    <location>
        <begin position="1"/>
        <end position="18"/>
    </location>
</feature>
<dbReference type="Proteomes" id="UP000494255">
    <property type="component" value="Unassembled WGS sequence"/>
</dbReference>